<feature type="transmembrane region" description="Helical" evidence="1">
    <location>
        <begin position="54"/>
        <end position="73"/>
    </location>
</feature>
<dbReference type="Proteomes" id="UP001202831">
    <property type="component" value="Unassembled WGS sequence"/>
</dbReference>
<dbReference type="RefSeq" id="WP_249247078.1">
    <property type="nucleotide sequence ID" value="NZ_JAKIKT010000001.1"/>
</dbReference>
<comment type="caution">
    <text evidence="2">The sequence shown here is derived from an EMBL/GenBank/DDBJ whole genome shotgun (WGS) entry which is preliminary data.</text>
</comment>
<evidence type="ECO:0000313" key="3">
    <source>
        <dbReference type="Proteomes" id="UP001202831"/>
    </source>
</evidence>
<protein>
    <submittedName>
        <fullName evidence="2">Uncharacterized protein</fullName>
    </submittedName>
</protein>
<accession>A0ABT0N1H9</accession>
<gene>
    <name evidence="2" type="ORF">L2725_00585</name>
</gene>
<keyword evidence="1" id="KW-0812">Transmembrane</keyword>
<proteinExistence type="predicted"/>
<keyword evidence="1" id="KW-0472">Membrane</keyword>
<reference evidence="2 3" key="1">
    <citation type="submission" date="2022-01" db="EMBL/GenBank/DDBJ databases">
        <title>Whole genome-based taxonomy of the Shewanellaceae.</title>
        <authorList>
            <person name="Martin-Rodriguez A.J."/>
        </authorList>
    </citation>
    <scope>NUCLEOTIDE SEQUENCE [LARGE SCALE GENOMIC DNA]</scope>
    <source>
        <strain evidence="2 3">DSM 21332</strain>
    </source>
</reference>
<name>A0ABT0N1H9_9GAMM</name>
<sequence length="77" mass="8859">MANSESDKQHEIPYPGAFHPAAFYVPSAKHHQHVSTNVQVLDQKEVDYGDHSQGWITLALVVLVLVLLVDWMWRNRH</sequence>
<keyword evidence="1" id="KW-1133">Transmembrane helix</keyword>
<keyword evidence="3" id="KW-1185">Reference proteome</keyword>
<evidence type="ECO:0000256" key="1">
    <source>
        <dbReference type="SAM" id="Phobius"/>
    </source>
</evidence>
<dbReference type="EMBL" id="JAKIKT010000001">
    <property type="protein sequence ID" value="MCL2912289.1"/>
    <property type="molecule type" value="Genomic_DNA"/>
</dbReference>
<organism evidence="2 3">
    <name type="scientific">Shewanella corallii</name>
    <dbReference type="NCBI Taxonomy" id="560080"/>
    <lineage>
        <taxon>Bacteria</taxon>
        <taxon>Pseudomonadati</taxon>
        <taxon>Pseudomonadota</taxon>
        <taxon>Gammaproteobacteria</taxon>
        <taxon>Alteromonadales</taxon>
        <taxon>Shewanellaceae</taxon>
        <taxon>Shewanella</taxon>
    </lineage>
</organism>
<evidence type="ECO:0000313" key="2">
    <source>
        <dbReference type="EMBL" id="MCL2912289.1"/>
    </source>
</evidence>